<keyword evidence="3" id="KW-1185">Reference proteome</keyword>
<accession>A0ABN9PHM6</accession>
<gene>
    <name evidence="2" type="ORF">PCOR1329_LOCUS2101</name>
</gene>
<dbReference type="Gene3D" id="1.10.8.10">
    <property type="entry name" value="DNA helicase RuvA subunit, C-terminal domain"/>
    <property type="match status" value="1"/>
</dbReference>
<dbReference type="CDD" id="cd14376">
    <property type="entry name" value="CUE_AUP1_AMFR_like"/>
    <property type="match status" value="1"/>
</dbReference>
<reference evidence="2" key="1">
    <citation type="submission" date="2023-10" db="EMBL/GenBank/DDBJ databases">
        <authorList>
            <person name="Chen Y."/>
            <person name="Shah S."/>
            <person name="Dougan E. K."/>
            <person name="Thang M."/>
            <person name="Chan C."/>
        </authorList>
    </citation>
    <scope>NUCLEOTIDE SEQUENCE [LARGE SCALE GENOMIC DNA]</scope>
</reference>
<comment type="caution">
    <text evidence="2">The sequence shown here is derived from an EMBL/GenBank/DDBJ whole genome shotgun (WGS) entry which is preliminary data.</text>
</comment>
<organism evidence="2 3">
    <name type="scientific">Prorocentrum cordatum</name>
    <dbReference type="NCBI Taxonomy" id="2364126"/>
    <lineage>
        <taxon>Eukaryota</taxon>
        <taxon>Sar</taxon>
        <taxon>Alveolata</taxon>
        <taxon>Dinophyceae</taxon>
        <taxon>Prorocentrales</taxon>
        <taxon>Prorocentraceae</taxon>
        <taxon>Prorocentrum</taxon>
    </lineage>
</organism>
<evidence type="ECO:0000313" key="2">
    <source>
        <dbReference type="EMBL" id="CAK0791042.1"/>
    </source>
</evidence>
<name>A0ABN9PHM6_9DINO</name>
<proteinExistence type="predicted"/>
<feature type="region of interest" description="Disordered" evidence="1">
    <location>
        <begin position="121"/>
        <end position="196"/>
    </location>
</feature>
<evidence type="ECO:0000256" key="1">
    <source>
        <dbReference type="SAM" id="MobiDB-lite"/>
    </source>
</evidence>
<protein>
    <submittedName>
        <fullName evidence="2">Uncharacterized protein</fullName>
    </submittedName>
</protein>
<dbReference type="Proteomes" id="UP001189429">
    <property type="component" value="Unassembled WGS sequence"/>
</dbReference>
<evidence type="ECO:0000313" key="3">
    <source>
        <dbReference type="Proteomes" id="UP001189429"/>
    </source>
</evidence>
<dbReference type="EMBL" id="CAUYUJ010000521">
    <property type="protein sequence ID" value="CAK0791042.1"/>
    <property type="molecule type" value="Genomic_DNA"/>
</dbReference>
<sequence>MRDGPRFCSSRSQFAQADLLQRCNIAGHFLETDMGDHGGRAMDAWVSAVLEVCPSVSEAAVRLDLSRTGNPAATANRMLDGAVPPARWPAAKATGCASGCVDLRSPPRGVPALAAGAEAPLLATRPVPRPPPRPTAQGRRGWGSLRPPGPRDLAISERRTATPSPPASHLQRGSSSRCSRHKQQVSEVQVDFQKSR</sequence>